<comment type="similarity">
    <text evidence="1">Belongs to the methyltransferase superfamily. RsmJ family.</text>
</comment>
<dbReference type="HAMAP" id="MF_01523">
    <property type="entry name" value="16SrRNA_methyltr_J"/>
    <property type="match status" value="1"/>
</dbReference>
<evidence type="ECO:0000313" key="2">
    <source>
        <dbReference type="EMBL" id="HIU23378.1"/>
    </source>
</evidence>
<keyword evidence="1" id="KW-0963">Cytoplasm</keyword>
<comment type="caution">
    <text evidence="1">Lacks conserved residue(s) required for the propagation of feature annotation.</text>
</comment>
<dbReference type="AlphaFoldDB" id="A0A9D1L4V8"/>
<comment type="caution">
    <text evidence="2">The sequence shown here is derived from an EMBL/GenBank/DDBJ whole genome shotgun (WGS) entry which is preliminary data.</text>
</comment>
<reference evidence="2" key="1">
    <citation type="submission" date="2020-10" db="EMBL/GenBank/DDBJ databases">
        <authorList>
            <person name="Gilroy R."/>
        </authorList>
    </citation>
    <scope>NUCLEOTIDE SEQUENCE</scope>
    <source>
        <strain evidence="2">ChiHjej12B11-29160</strain>
    </source>
</reference>
<feature type="binding site" evidence="1">
    <location>
        <position position="145"/>
    </location>
    <ligand>
        <name>S-adenosyl-L-methionine</name>
        <dbReference type="ChEBI" id="CHEBI:59789"/>
    </ligand>
</feature>
<sequence>MFACAQQAAQQAGLDLRKEPDGLVLSGDGMTLRVDFLQLLPRIRADKLSRELLVRAARIKGCEHPLAIDATAGLGEDSFLLAAAGFDVVLYEQDPVIAELLRDALFRAQQSAELQIIANRMTCIEGDSIQALRTLHDSPDVVVLDPMFPERTKSAAVKKKFQLLHKLERPCSDEAALLSAACSAHPKKVVIKRPAKGPFLAGTKPSYSLRGKAIRYDVVVPPSFE</sequence>
<keyword evidence="1" id="KW-0949">S-adenosyl-L-methionine</keyword>
<dbReference type="Pfam" id="PF04445">
    <property type="entry name" value="SAM_MT"/>
    <property type="match status" value="1"/>
</dbReference>
<dbReference type="InterPro" id="IPR029063">
    <property type="entry name" value="SAM-dependent_MTases_sf"/>
</dbReference>
<dbReference type="SUPFAM" id="SSF53335">
    <property type="entry name" value="S-adenosyl-L-methionine-dependent methyltransferases"/>
    <property type="match status" value="1"/>
</dbReference>
<keyword evidence="1" id="KW-0808">Transferase</keyword>
<dbReference type="PANTHER" id="PTHR36112:SF1">
    <property type="entry name" value="RIBOSOMAL RNA SMALL SUBUNIT METHYLTRANSFERASE J"/>
    <property type="match status" value="1"/>
</dbReference>
<comment type="catalytic activity">
    <reaction evidence="1">
        <text>guanosine(1516) in 16S rRNA + S-adenosyl-L-methionine = N(2)-methylguanosine(1516) in 16S rRNA + S-adenosyl-L-homocysteine + H(+)</text>
        <dbReference type="Rhea" id="RHEA:43220"/>
        <dbReference type="Rhea" id="RHEA-COMP:10412"/>
        <dbReference type="Rhea" id="RHEA-COMP:10413"/>
        <dbReference type="ChEBI" id="CHEBI:15378"/>
        <dbReference type="ChEBI" id="CHEBI:57856"/>
        <dbReference type="ChEBI" id="CHEBI:59789"/>
        <dbReference type="ChEBI" id="CHEBI:74269"/>
        <dbReference type="ChEBI" id="CHEBI:74481"/>
        <dbReference type="EC" id="2.1.1.242"/>
    </reaction>
</comment>
<dbReference type="InterPro" id="IPR007536">
    <property type="entry name" value="16SrRNA_methylTrfase_J"/>
</dbReference>
<reference evidence="2" key="2">
    <citation type="journal article" date="2021" name="PeerJ">
        <title>Extensive microbial diversity within the chicken gut microbiome revealed by metagenomics and culture.</title>
        <authorList>
            <person name="Gilroy R."/>
            <person name="Ravi A."/>
            <person name="Getino M."/>
            <person name="Pursley I."/>
            <person name="Horton D.L."/>
            <person name="Alikhan N.F."/>
            <person name="Baker D."/>
            <person name="Gharbi K."/>
            <person name="Hall N."/>
            <person name="Watson M."/>
            <person name="Adriaenssens E.M."/>
            <person name="Foster-Nyarko E."/>
            <person name="Jarju S."/>
            <person name="Secka A."/>
            <person name="Antonio M."/>
            <person name="Oren A."/>
            <person name="Chaudhuri R.R."/>
            <person name="La Ragione R."/>
            <person name="Hildebrand F."/>
            <person name="Pallen M.J."/>
        </authorList>
    </citation>
    <scope>NUCLEOTIDE SEQUENCE</scope>
    <source>
        <strain evidence="2">ChiHjej12B11-29160</strain>
    </source>
</reference>
<evidence type="ECO:0000256" key="1">
    <source>
        <dbReference type="HAMAP-Rule" id="MF_01523"/>
    </source>
</evidence>
<dbReference type="Proteomes" id="UP000824078">
    <property type="component" value="Unassembled WGS sequence"/>
</dbReference>
<dbReference type="CDD" id="cd02440">
    <property type="entry name" value="AdoMet_MTases"/>
    <property type="match status" value="1"/>
</dbReference>
<dbReference type="GO" id="GO:0008990">
    <property type="term" value="F:rRNA (guanine-N2-)-methyltransferase activity"/>
    <property type="evidence" value="ECO:0007669"/>
    <property type="project" value="UniProtKB-UniRule"/>
</dbReference>
<accession>A0A9D1L4V8</accession>
<dbReference type="EC" id="2.1.1.242" evidence="1"/>
<protein>
    <recommendedName>
        <fullName evidence="1">Ribosomal RNA small subunit methyltransferase J</fullName>
        <ecNumber evidence="1">2.1.1.242</ecNumber>
    </recommendedName>
    <alternativeName>
        <fullName evidence="1">16S rRNA m2G1516 methyltransferase</fullName>
    </alternativeName>
    <alternativeName>
        <fullName evidence="1">rRNA (guanine-N(2)-)-methyltransferase</fullName>
    </alternativeName>
</protein>
<dbReference type="GO" id="GO:0005737">
    <property type="term" value="C:cytoplasm"/>
    <property type="evidence" value="ECO:0007669"/>
    <property type="project" value="UniProtKB-SubCell"/>
</dbReference>
<name>A0A9D1L4V8_9ACTN</name>
<proteinExistence type="inferred from homology"/>
<keyword evidence="1" id="KW-0698">rRNA processing</keyword>
<keyword evidence="1 2" id="KW-0489">Methyltransferase</keyword>
<gene>
    <name evidence="1" type="primary">rsmJ</name>
    <name evidence="2" type="ORF">IAD17_00380</name>
</gene>
<organism evidence="2 3">
    <name type="scientific">Candidatus Coprovicinus avistercoris</name>
    <dbReference type="NCBI Taxonomy" id="2840754"/>
    <lineage>
        <taxon>Bacteria</taxon>
        <taxon>Bacillati</taxon>
        <taxon>Actinomycetota</taxon>
        <taxon>Coriobacteriia</taxon>
        <taxon>Coriobacteriales</taxon>
        <taxon>Coriobacteriaceae</taxon>
        <taxon>Coriobacteriaceae incertae sedis</taxon>
        <taxon>Candidatus Coprovicinus</taxon>
    </lineage>
</organism>
<comment type="subcellular location">
    <subcellularLocation>
        <location evidence="1">Cytoplasm</location>
    </subcellularLocation>
</comment>
<dbReference type="Gene3D" id="3.40.50.150">
    <property type="entry name" value="Vaccinia Virus protein VP39"/>
    <property type="match status" value="1"/>
</dbReference>
<dbReference type="EMBL" id="DVMQ01000002">
    <property type="protein sequence ID" value="HIU23378.1"/>
    <property type="molecule type" value="Genomic_DNA"/>
</dbReference>
<evidence type="ECO:0000313" key="3">
    <source>
        <dbReference type="Proteomes" id="UP000824078"/>
    </source>
</evidence>
<dbReference type="PANTHER" id="PTHR36112">
    <property type="entry name" value="RIBOSOMAL RNA SMALL SUBUNIT METHYLTRANSFERASE J"/>
    <property type="match status" value="1"/>
</dbReference>
<comment type="function">
    <text evidence="1">Specifically methylates the guanosine in position 1516 of 16S rRNA.</text>
</comment>